<organism evidence="13 14">
    <name type="scientific">Gekko japonicus</name>
    <name type="common">Schlegel's Japanese gecko</name>
    <dbReference type="NCBI Taxonomy" id="146911"/>
    <lineage>
        <taxon>Eukaryota</taxon>
        <taxon>Metazoa</taxon>
        <taxon>Chordata</taxon>
        <taxon>Craniata</taxon>
        <taxon>Vertebrata</taxon>
        <taxon>Euteleostomi</taxon>
        <taxon>Lepidosauria</taxon>
        <taxon>Squamata</taxon>
        <taxon>Bifurcata</taxon>
        <taxon>Gekkota</taxon>
        <taxon>Gekkonidae</taxon>
        <taxon>Gekkoninae</taxon>
        <taxon>Gekko</taxon>
    </lineage>
</organism>
<dbReference type="InterPro" id="IPR004073">
    <property type="entry name" value="GPCR_3_vmron_rcpt_2"/>
</dbReference>
<feature type="transmembrane region" description="Helical" evidence="11">
    <location>
        <begin position="390"/>
        <end position="415"/>
    </location>
</feature>
<keyword evidence="6" id="KW-0297">G-protein coupled receptor</keyword>
<sequence>MACKGAVEKCPTNDALPVPHEWYQPGDFLIGGVTSQVLYMSHKPSFEEHPSQKLFDIPVMVTKFYQHMLSLAFAINEINENPMILPNITLGFHVCDSYYDAKMTYRTTLELLFKLHRFVPNYKCDKAKNLVAIIGGLGSDISFLMADILGLYKIPQVVPVSLCSVSCHLGFQKQKREGKKFCCYDCIPCPEGKISNKKDVDDCIKCPEDQYPSKDQNQCIPKTISFLTYEEPLGICLASLAVSFSLITAIVLRTFIKHKDTPIVKANNRDITSSLLISLLLCFLCSLLFIGRPRKVSCLLRQSGFGIIFSVAVSCVLAKTITVVVAFMATKPGSSMRKWVGRRLANSIIFSSSLIQISICVVWIGTSPPFPDADRQSLMKNIILECNEGSVIMFYTVLGYMGLLSTISLTMAFLARKLPDSFNEAKFITFSMFIFCSVWVSFVPTYLSTNGKYMVAVEIFSILTSSLGLLACIFFPKCYIILLRPSFEEHPSQKLFDIPIVVTKFYQHMLSLAFAIDEINENPMILPNITLGFHVCDSYYDGKMTYRTTLELLSKLHRFVPNYKCDIEKNLITIIGGLGSDISFLMADILVLYKIPQSLHHVVSSVRLMDCYQDGKGSKDPFFNNILPIIH</sequence>
<feature type="transmembrane region" description="Helical" evidence="11">
    <location>
        <begin position="348"/>
        <end position="370"/>
    </location>
</feature>
<dbReference type="InterPro" id="IPR028082">
    <property type="entry name" value="Peripla_BP_I"/>
</dbReference>
<dbReference type="PRINTS" id="PR00248">
    <property type="entry name" value="GPCRMGR"/>
</dbReference>
<keyword evidence="9" id="KW-0325">Glycoprotein</keyword>
<accession>A0ABM1KP41</accession>
<feature type="transmembrane region" description="Helical" evidence="11">
    <location>
        <begin position="427"/>
        <end position="447"/>
    </location>
</feature>
<keyword evidence="3 11" id="KW-0812">Transmembrane</keyword>
<evidence type="ECO:0000256" key="5">
    <source>
        <dbReference type="ARBA" id="ARBA00022989"/>
    </source>
</evidence>
<dbReference type="RefSeq" id="XP_015275478.1">
    <property type="nucleotide sequence ID" value="XM_015419992.1"/>
</dbReference>
<gene>
    <name evidence="14" type="primary">LOC107117826</name>
</gene>
<evidence type="ECO:0000256" key="10">
    <source>
        <dbReference type="ARBA" id="ARBA00023224"/>
    </source>
</evidence>
<feature type="transmembrane region" description="Helical" evidence="11">
    <location>
        <begin position="232"/>
        <end position="252"/>
    </location>
</feature>
<dbReference type="SUPFAM" id="SSF53822">
    <property type="entry name" value="Periplasmic binding protein-like I"/>
    <property type="match status" value="2"/>
</dbReference>
<dbReference type="InterPro" id="IPR017979">
    <property type="entry name" value="GPCR_3_CS"/>
</dbReference>
<dbReference type="Pfam" id="PF01094">
    <property type="entry name" value="ANF_receptor"/>
    <property type="match status" value="1"/>
</dbReference>
<dbReference type="InterPro" id="IPR000068">
    <property type="entry name" value="GPCR_3_Ca_sens_rcpt-rel"/>
</dbReference>
<dbReference type="PROSITE" id="PS00981">
    <property type="entry name" value="G_PROTEIN_RECEP_F3_3"/>
    <property type="match status" value="1"/>
</dbReference>
<evidence type="ECO:0000313" key="13">
    <source>
        <dbReference type="Proteomes" id="UP000694871"/>
    </source>
</evidence>
<keyword evidence="13" id="KW-1185">Reference proteome</keyword>
<dbReference type="InterPro" id="IPR000337">
    <property type="entry name" value="GPCR_3"/>
</dbReference>
<evidence type="ECO:0000256" key="11">
    <source>
        <dbReference type="SAM" id="Phobius"/>
    </source>
</evidence>
<dbReference type="Gene3D" id="2.10.50.30">
    <property type="entry name" value="GPCR, family 3, nine cysteines domain"/>
    <property type="match status" value="1"/>
</dbReference>
<keyword evidence="7 11" id="KW-0472">Membrane</keyword>
<evidence type="ECO:0000256" key="1">
    <source>
        <dbReference type="ARBA" id="ARBA00004651"/>
    </source>
</evidence>
<keyword evidence="10" id="KW-0807">Transducer</keyword>
<dbReference type="PRINTS" id="PR01535">
    <property type="entry name" value="VOMERONASL2R"/>
</dbReference>
<evidence type="ECO:0000256" key="9">
    <source>
        <dbReference type="ARBA" id="ARBA00023180"/>
    </source>
</evidence>
<dbReference type="InterPro" id="IPR011500">
    <property type="entry name" value="GPCR_3_9-Cys_dom"/>
</dbReference>
<evidence type="ECO:0000256" key="3">
    <source>
        <dbReference type="ARBA" id="ARBA00022692"/>
    </source>
</evidence>
<evidence type="ECO:0000259" key="12">
    <source>
        <dbReference type="PROSITE" id="PS50259"/>
    </source>
</evidence>
<dbReference type="InterPro" id="IPR017978">
    <property type="entry name" value="GPCR_3_C"/>
</dbReference>
<evidence type="ECO:0000256" key="6">
    <source>
        <dbReference type="ARBA" id="ARBA00023040"/>
    </source>
</evidence>
<keyword evidence="2" id="KW-1003">Cell membrane</keyword>
<evidence type="ECO:0000256" key="2">
    <source>
        <dbReference type="ARBA" id="ARBA00022475"/>
    </source>
</evidence>
<name>A0ABM1KP41_GEKJA</name>
<dbReference type="GeneID" id="107117826"/>
<evidence type="ECO:0000256" key="8">
    <source>
        <dbReference type="ARBA" id="ARBA00023170"/>
    </source>
</evidence>
<dbReference type="InterPro" id="IPR001828">
    <property type="entry name" value="ANF_lig-bd_rcpt"/>
</dbReference>
<dbReference type="CDD" id="cd15283">
    <property type="entry name" value="7tmC_V2R_pheromone"/>
    <property type="match status" value="1"/>
</dbReference>
<dbReference type="PROSITE" id="PS50259">
    <property type="entry name" value="G_PROTEIN_RECEP_F3_4"/>
    <property type="match status" value="1"/>
</dbReference>
<protein>
    <submittedName>
        <fullName evidence="14">Vomeronasal type-2 receptor 26-like</fullName>
    </submittedName>
</protein>
<evidence type="ECO:0000256" key="4">
    <source>
        <dbReference type="ARBA" id="ARBA00022729"/>
    </source>
</evidence>
<dbReference type="Proteomes" id="UP000694871">
    <property type="component" value="Unplaced"/>
</dbReference>
<feature type="transmembrane region" description="Helical" evidence="11">
    <location>
        <begin position="303"/>
        <end position="327"/>
    </location>
</feature>
<feature type="transmembrane region" description="Helical" evidence="11">
    <location>
        <begin position="453"/>
        <end position="475"/>
    </location>
</feature>
<dbReference type="InterPro" id="IPR038550">
    <property type="entry name" value="GPCR_3_9-Cys_sf"/>
</dbReference>
<proteinExistence type="predicted"/>
<dbReference type="Pfam" id="PF00003">
    <property type="entry name" value="7tm_3"/>
    <property type="match status" value="1"/>
</dbReference>
<dbReference type="Gene3D" id="3.40.50.2300">
    <property type="match status" value="2"/>
</dbReference>
<evidence type="ECO:0000256" key="7">
    <source>
        <dbReference type="ARBA" id="ARBA00023136"/>
    </source>
</evidence>
<comment type="subcellular location">
    <subcellularLocation>
        <location evidence="1">Cell membrane</location>
        <topology evidence="1">Multi-pass membrane protein</topology>
    </subcellularLocation>
</comment>
<feature type="domain" description="G-protein coupled receptors family 3 profile" evidence="12">
    <location>
        <begin position="233"/>
        <end position="486"/>
    </location>
</feature>
<dbReference type="PANTHER" id="PTHR24061">
    <property type="entry name" value="CALCIUM-SENSING RECEPTOR-RELATED"/>
    <property type="match status" value="1"/>
</dbReference>
<keyword evidence="5 11" id="KW-1133">Transmembrane helix</keyword>
<keyword evidence="8" id="KW-0675">Receptor</keyword>
<keyword evidence="4" id="KW-0732">Signal</keyword>
<reference evidence="14" key="1">
    <citation type="submission" date="2025-08" db="UniProtKB">
        <authorList>
            <consortium name="RefSeq"/>
        </authorList>
    </citation>
    <scope>IDENTIFICATION</scope>
</reference>
<dbReference type="Pfam" id="PF07562">
    <property type="entry name" value="NCD3G"/>
    <property type="match status" value="1"/>
</dbReference>
<feature type="transmembrane region" description="Helical" evidence="11">
    <location>
        <begin position="273"/>
        <end position="291"/>
    </location>
</feature>
<evidence type="ECO:0000313" key="14">
    <source>
        <dbReference type="RefSeq" id="XP_015275478.1"/>
    </source>
</evidence>
<dbReference type="PANTHER" id="PTHR24061:SF599">
    <property type="entry name" value="G-PROTEIN COUPLED RECEPTORS FAMILY 3 PROFILE DOMAIN-CONTAINING PROTEIN"/>
    <property type="match status" value="1"/>
</dbReference>